<name>A0A2N8TJ35_9ACTN</name>
<dbReference type="AlphaFoldDB" id="A0A2N8TJ35"/>
<keyword evidence="2" id="KW-0418">Kinase</keyword>
<feature type="compositionally biased region" description="Low complexity" evidence="1">
    <location>
        <begin position="14"/>
        <end position="41"/>
    </location>
</feature>
<organism evidence="2 3">
    <name type="scientific">Streptomyces cahuitamycinicus</name>
    <dbReference type="NCBI Taxonomy" id="2070367"/>
    <lineage>
        <taxon>Bacteria</taxon>
        <taxon>Bacillati</taxon>
        <taxon>Actinomycetota</taxon>
        <taxon>Actinomycetes</taxon>
        <taxon>Kitasatosporales</taxon>
        <taxon>Streptomycetaceae</taxon>
        <taxon>Streptomyces</taxon>
    </lineage>
</organism>
<reference evidence="2 3" key="1">
    <citation type="submission" date="2018-01" db="EMBL/GenBank/DDBJ databases">
        <title>Draft genome sequence of Streptomyces sp. 13K301.</title>
        <authorList>
            <person name="Sahin N."/>
            <person name="Saygin H."/>
            <person name="Ay H."/>
        </authorList>
    </citation>
    <scope>NUCLEOTIDE SEQUENCE [LARGE SCALE GENOMIC DNA]</scope>
    <source>
        <strain evidence="2 3">13K301</strain>
    </source>
</reference>
<keyword evidence="2" id="KW-0808">Transferase</keyword>
<gene>
    <name evidence="2" type="ORF">C1J00_28025</name>
</gene>
<evidence type="ECO:0000313" key="3">
    <source>
        <dbReference type="Proteomes" id="UP000235943"/>
    </source>
</evidence>
<feature type="region of interest" description="Disordered" evidence="1">
    <location>
        <begin position="1"/>
        <end position="74"/>
    </location>
</feature>
<accession>A0A2N8TJ35</accession>
<evidence type="ECO:0000313" key="2">
    <source>
        <dbReference type="EMBL" id="PNG19024.1"/>
    </source>
</evidence>
<dbReference type="GO" id="GO:0016301">
    <property type="term" value="F:kinase activity"/>
    <property type="evidence" value="ECO:0007669"/>
    <property type="project" value="UniProtKB-KW"/>
</dbReference>
<evidence type="ECO:0000256" key="1">
    <source>
        <dbReference type="SAM" id="MobiDB-lite"/>
    </source>
</evidence>
<proteinExistence type="predicted"/>
<keyword evidence="3" id="KW-1185">Reference proteome</keyword>
<dbReference type="Proteomes" id="UP000235943">
    <property type="component" value="Unassembled WGS sequence"/>
</dbReference>
<protein>
    <submittedName>
        <fullName evidence="2">Serine-threonine protein kinase</fullName>
    </submittedName>
</protein>
<comment type="caution">
    <text evidence="2">The sequence shown here is derived from an EMBL/GenBank/DDBJ whole genome shotgun (WGS) entry which is preliminary data.</text>
</comment>
<dbReference type="OrthoDB" id="4248358at2"/>
<feature type="compositionally biased region" description="Basic and acidic residues" evidence="1">
    <location>
        <begin position="1"/>
        <end position="13"/>
    </location>
</feature>
<sequence>MQGGGDDRGDDRPGPTQGTGTSPTTPGPSPTTSRPDTSPSPADGTIPAGYLGTWTTTIDNADGEHSRSLTLQQGEPGDTVLSLVADGPTKGGGTYHCVFEGRLSAKPGTDGALSIGPTTVKVGQPRSACTPGAATQVALLPDGTLQRVNTSSGERLTYRR</sequence>
<dbReference type="EMBL" id="POUC01000255">
    <property type="protein sequence ID" value="PNG19024.1"/>
    <property type="molecule type" value="Genomic_DNA"/>
</dbReference>